<dbReference type="PANTHER" id="PTHR45644:SF56">
    <property type="entry name" value="AAA ATPASE, PUTATIVE (AFU_ORTHOLOGUE AFUA_2G12920)-RELATED"/>
    <property type="match status" value="1"/>
</dbReference>
<evidence type="ECO:0000256" key="2">
    <source>
        <dbReference type="ARBA" id="ARBA00022741"/>
    </source>
</evidence>
<keyword evidence="5" id="KW-0496">Mitochondrion</keyword>
<comment type="caution">
    <text evidence="7">The sequence shown here is derived from an EMBL/GenBank/DDBJ whole genome shotgun (WGS) entry which is preliminary data.</text>
</comment>
<feature type="region of interest" description="Disordered" evidence="6">
    <location>
        <begin position="1369"/>
        <end position="1404"/>
    </location>
</feature>
<dbReference type="EMBL" id="BNCQ01000004">
    <property type="protein sequence ID" value="GIL96923.1"/>
    <property type="molecule type" value="Genomic_DNA"/>
</dbReference>
<dbReference type="Pfam" id="PF00004">
    <property type="entry name" value="AAA"/>
    <property type="match status" value="1"/>
</dbReference>
<evidence type="ECO:0000256" key="1">
    <source>
        <dbReference type="ARBA" id="ARBA00004572"/>
    </source>
</evidence>
<dbReference type="Proteomes" id="UP000722791">
    <property type="component" value="Unassembled WGS sequence"/>
</dbReference>
<dbReference type="Pfam" id="PF17862">
    <property type="entry name" value="AAA_lid_3"/>
    <property type="match status" value="1"/>
</dbReference>
<keyword evidence="4" id="KW-0067">ATP-binding</keyword>
<dbReference type="InterPro" id="IPR003959">
    <property type="entry name" value="ATPase_AAA_core"/>
</dbReference>
<feature type="region of interest" description="Disordered" evidence="6">
    <location>
        <begin position="448"/>
        <end position="473"/>
    </location>
</feature>
<dbReference type="GO" id="GO:0005524">
    <property type="term" value="F:ATP binding"/>
    <property type="evidence" value="ECO:0007669"/>
    <property type="project" value="UniProtKB-KW"/>
</dbReference>
<dbReference type="PANTHER" id="PTHR45644">
    <property type="entry name" value="AAA ATPASE, PUTATIVE (AFU_ORTHOLOGUE AFUA_2G12920)-RELATED-RELATED"/>
    <property type="match status" value="1"/>
</dbReference>
<evidence type="ECO:0000256" key="5">
    <source>
        <dbReference type="ARBA" id="ARBA00023128"/>
    </source>
</evidence>
<dbReference type="Gene3D" id="3.40.50.300">
    <property type="entry name" value="P-loop containing nucleotide triphosphate hydrolases"/>
    <property type="match status" value="1"/>
</dbReference>
<feature type="compositionally biased region" description="Low complexity" evidence="6">
    <location>
        <begin position="448"/>
        <end position="461"/>
    </location>
</feature>
<name>A0A8J4D857_9CHLO</name>
<gene>
    <name evidence="7" type="ORF">Vretimale_2651</name>
</gene>
<feature type="compositionally biased region" description="Low complexity" evidence="6">
    <location>
        <begin position="2124"/>
        <end position="2135"/>
    </location>
</feature>
<evidence type="ECO:0000313" key="8">
    <source>
        <dbReference type="Proteomes" id="UP000722791"/>
    </source>
</evidence>
<keyword evidence="3" id="KW-0472">Membrane</keyword>
<feature type="compositionally biased region" description="Polar residues" evidence="6">
    <location>
        <begin position="462"/>
        <end position="473"/>
    </location>
</feature>
<feature type="compositionally biased region" description="Low complexity" evidence="6">
    <location>
        <begin position="286"/>
        <end position="297"/>
    </location>
</feature>
<reference evidence="7" key="1">
    <citation type="journal article" date="2021" name="Proc. Natl. Acad. Sci. U.S.A.">
        <title>Three genomes in the algal genus Volvox reveal the fate of a haploid sex-determining region after a transition to homothallism.</title>
        <authorList>
            <person name="Yamamoto K."/>
            <person name="Hamaji T."/>
            <person name="Kawai-Toyooka H."/>
            <person name="Matsuzaki R."/>
            <person name="Takahashi F."/>
            <person name="Nishimura Y."/>
            <person name="Kawachi M."/>
            <person name="Noguchi H."/>
            <person name="Minakuchi Y."/>
            <person name="Umen J.G."/>
            <person name="Toyoda A."/>
            <person name="Nozaki H."/>
        </authorList>
    </citation>
    <scope>NUCLEOTIDE SEQUENCE</scope>
    <source>
        <strain evidence="7">NIES-3785</strain>
    </source>
</reference>
<dbReference type="GO" id="GO:0005741">
    <property type="term" value="C:mitochondrial outer membrane"/>
    <property type="evidence" value="ECO:0007669"/>
    <property type="project" value="UniProtKB-SubCell"/>
</dbReference>
<feature type="region of interest" description="Disordered" evidence="6">
    <location>
        <begin position="1451"/>
        <end position="1474"/>
    </location>
</feature>
<feature type="compositionally biased region" description="Basic and acidic residues" evidence="6">
    <location>
        <begin position="1051"/>
        <end position="1066"/>
    </location>
</feature>
<dbReference type="PROSITE" id="PS00674">
    <property type="entry name" value="AAA"/>
    <property type="match status" value="1"/>
</dbReference>
<feature type="region of interest" description="Disordered" evidence="6">
    <location>
        <begin position="516"/>
        <end position="548"/>
    </location>
</feature>
<feature type="region of interest" description="Disordered" evidence="6">
    <location>
        <begin position="286"/>
        <end position="311"/>
    </location>
</feature>
<protein>
    <submittedName>
        <fullName evidence="7">Uncharacterized protein</fullName>
    </submittedName>
</protein>
<evidence type="ECO:0000256" key="4">
    <source>
        <dbReference type="ARBA" id="ARBA00022840"/>
    </source>
</evidence>
<dbReference type="InterPro" id="IPR003593">
    <property type="entry name" value="AAA+_ATPase"/>
</dbReference>
<feature type="region of interest" description="Disordered" evidence="6">
    <location>
        <begin position="1"/>
        <end position="38"/>
    </location>
</feature>
<dbReference type="Gene3D" id="1.10.8.60">
    <property type="match status" value="1"/>
</dbReference>
<evidence type="ECO:0000256" key="3">
    <source>
        <dbReference type="ARBA" id="ARBA00022787"/>
    </source>
</evidence>
<feature type="compositionally biased region" description="Gly residues" evidence="6">
    <location>
        <begin position="1456"/>
        <end position="1472"/>
    </location>
</feature>
<dbReference type="InterPro" id="IPR003960">
    <property type="entry name" value="ATPase_AAA_CS"/>
</dbReference>
<feature type="compositionally biased region" description="Polar residues" evidence="6">
    <location>
        <begin position="530"/>
        <end position="544"/>
    </location>
</feature>
<dbReference type="FunFam" id="3.40.50.300:FF:000416">
    <property type="entry name" value="p-loop nucleoside triphosphate hydrolase superfamily protein"/>
    <property type="match status" value="1"/>
</dbReference>
<dbReference type="InterPro" id="IPR041569">
    <property type="entry name" value="AAA_lid_3"/>
</dbReference>
<feature type="region of interest" description="Disordered" evidence="6">
    <location>
        <begin position="1044"/>
        <end position="1071"/>
    </location>
</feature>
<keyword evidence="2" id="KW-0547">Nucleotide-binding</keyword>
<dbReference type="SUPFAM" id="SSF52540">
    <property type="entry name" value="P-loop containing nucleoside triphosphate hydrolases"/>
    <property type="match status" value="1"/>
</dbReference>
<comment type="subcellular location">
    <subcellularLocation>
        <location evidence="1">Mitochondrion outer membrane</location>
        <topology evidence="1">Single-pass membrane protein</topology>
    </subcellularLocation>
</comment>
<dbReference type="SMART" id="SM00382">
    <property type="entry name" value="AAA"/>
    <property type="match status" value="1"/>
</dbReference>
<keyword evidence="3" id="KW-1000">Mitochondrion outer membrane</keyword>
<feature type="region of interest" description="Disordered" evidence="6">
    <location>
        <begin position="1145"/>
        <end position="1165"/>
    </location>
</feature>
<organism evidence="7 8">
    <name type="scientific">Volvox reticuliferus</name>
    <dbReference type="NCBI Taxonomy" id="1737510"/>
    <lineage>
        <taxon>Eukaryota</taxon>
        <taxon>Viridiplantae</taxon>
        <taxon>Chlorophyta</taxon>
        <taxon>core chlorophytes</taxon>
        <taxon>Chlorophyceae</taxon>
        <taxon>CS clade</taxon>
        <taxon>Chlamydomonadales</taxon>
        <taxon>Volvocaceae</taxon>
        <taxon>Volvox</taxon>
    </lineage>
</organism>
<feature type="region of interest" description="Disordered" evidence="6">
    <location>
        <begin position="350"/>
        <end position="393"/>
    </location>
</feature>
<dbReference type="InterPro" id="IPR027417">
    <property type="entry name" value="P-loop_NTPase"/>
</dbReference>
<proteinExistence type="predicted"/>
<dbReference type="OrthoDB" id="550884at2759"/>
<feature type="region of interest" description="Disordered" evidence="6">
    <location>
        <begin position="2124"/>
        <end position="2158"/>
    </location>
</feature>
<evidence type="ECO:0000256" key="6">
    <source>
        <dbReference type="SAM" id="MobiDB-lite"/>
    </source>
</evidence>
<dbReference type="InterPro" id="IPR051701">
    <property type="entry name" value="Mito_OM_Translocase_MSP1"/>
</dbReference>
<feature type="region of interest" description="Disordered" evidence="6">
    <location>
        <begin position="1783"/>
        <end position="1809"/>
    </location>
</feature>
<sequence>MPKKNKHGPDTDETCQGTDRNDGASRPTAAANPGKLVPQQAMEEPAAWGSLISSEAQHPSLSLFGGRACLWQDSVTGSLSLVPGSTQSQQLCLLEVQKPGPTGGQPLAVLSAVSSHAVQLDGKTLAAGERVPLRSGSELCILPSASTSPGPPERRSYALFLFMPANLAAYNDCTGAAGGGGSLSGTPPNGAEAVTGPVATSAVVAIARSGGSGDGCGDIEQGRQGQAAYPAALLESLLQRASLGAGRGSATTDDVCFTAGLDQPFRRPLCAQAGLQLQRQCQQQDGQYHQQQRQSQGQGKGQEGWTASSRHGMPSHLLRALQRAGHPGVPTRWQLAAALAAAREGASAPWRRHEQLGAGGSPVASDRQAGLRRRPESDRQPAGAGGGGPRSTECTVAATAALSNAARGLREDVASPVMQRLKRLRAAMAAAGLTPSVLAQALPRPLTQQQNQCRDQQAAAASTSERGNRSGTGSIWEDLARLGQSISAAAAVAAAAGATAGMEPEPWERLIGHQTAAPEAAERQPPGPEQRSQAQPHHSQTQQPAHAEAAMVGPAGTDNLLDELLRACMMDPALGSASDQDDIATTAAAAVAGLRDSTVLSGTRIMPPPYRVADGSSPAGRARVCVAQLKELLAEWTNKTPPGGNAGVFPTATTGVTVDGFLINDRRQGEGLRARVSASSPASPNATIAAAGCVRAETHSVGARPLPQPRDVHPHDAVLCGGSDAVAVATDVQHHDAIGRSALLPPATRSPFADQLPVRQPCSQVGKDGVEVVGGRVPAPQQAPSQPIARSCTFPLPFILEALHRAVPAGRPSQVGTRASAPPSETFAERCIGEAACTATASDGVQAGVGDQGAGLPLIRCAEELQRALGAAFGVATPGTGAAPPAAALPWPTAQMTQDQTSPAAAGTYKLSSRPAACAAHAEASSSEPGLQQLPAATEEGAVVSRLGVVNAEGSAAADNNGGGMRAGTDATRGDGAGANGVTEVGGLVSDLAADGDSFVADILTGLLCRALASSGEAAGTRPSPSIAAPDTVAATTRATTMGPIVSTGSEYDRDGDKPIPERQGDGPRVMDSALGGPVAGAGAEEGLPTAMDVHITVATEKPSADGPPCDGADLSEGELLAVTAMDASPAALAEATGVQFQVEQQDATEAAAPAPQASQPQTLTPTAAAVMPQSSDPMRKRVAAFKAELAACALTHPEALTIRFDNMPYYLGSGTKERLMATALLHLRHCQFASFTADLAPMSPRVLLCGSFGSELYQQAIVSCVAASCGAHLLVFDRVALGLEGDGLGPAGLPGVATSAGLGESAEDGRDVDLDFDDDDDCMDLGIDPSRFASRWQPSGLKRRRLLGFFGGATGPGGEKPPGVLGTSATGEKPMGVVSGNVGRGGTAGSEKGPNGPRPFRKGDRVRFWGSGGSVGSVPGLPSALSSALLGGLSGYLSSMGQRIAARAASDAVGSPGGGAGPSSGVLGGARGPNPGSTGRVVLAFDDNPKKVGVRFDTPVPGGLDLGGACEEGFGYFCLASDLLLEGSRLDEEAEGAAVGALFELAAETAANGPVVIHFRDAERAVVGSSERFSRVRRALDSLPPGVLVIASYAPRSAGAGRGLGVCLGGSWPPGGGPRLHGTMEPMLLLDPMFGRLADKVRGIAGSDDPRDTRSVRALLKVFPNRITLHAPHGEPAASEWQAALERDVGTLRERANRRALAGLMSRCGIECTDLETVVIRDQALSAEAVERVVGWAVAAAVQRASAAATGPETVGKSVHIETPNLNDSAVLGPPPAVATGALSAPAASPPASAAAAPDSTPITAASTPGTVANDDLLLRGGQLQITAADVASAVATLKAVAAERVPPSKHGLQDVQLEGEFEKKLLAEVVPPEELGVSFDSIGALENVKETLREVVMLPLQRPELFTRGTLTKPTKGVLLFGPPGTGKTMLAKAVASECGANFLYVSLSSVTSKWFGEAEKYIKAVFTLAHKIAPSVIFVDEVDSLLGKRTGNSSEHEASRKMKNEFMAHWDGLKTRQKDRVMVLAATNRPMDLDEAVIRRMPRRIMVDLPDASNRVKILKVLLKDENLDPSFPLEELATLTEGYSGSDLKNMCVAAAYRPIRELIAAEKTAAEAARRAAGASDADGAKSSSSVINAGPAAQPTRQEVHRAGGAAAGPVAHALREPNPAVHSALAKGTTPDVSAAPAAMPQAPQLRALNLEDFKAAMQQVGPSVASDQGSLMNELRRWNEAYGEGGKRKVDTLTYFL</sequence>
<evidence type="ECO:0000313" key="7">
    <source>
        <dbReference type="EMBL" id="GIL96923.1"/>
    </source>
</evidence>
<dbReference type="GO" id="GO:0016887">
    <property type="term" value="F:ATP hydrolysis activity"/>
    <property type="evidence" value="ECO:0007669"/>
    <property type="project" value="InterPro"/>
</dbReference>
<accession>A0A8J4D857</accession>